<dbReference type="InterPro" id="IPR039537">
    <property type="entry name" value="Retrotran_Ty1/copia-like"/>
</dbReference>
<evidence type="ECO:0000256" key="2">
    <source>
        <dbReference type="ARBA" id="ARBA00022695"/>
    </source>
</evidence>
<reference evidence="15" key="1">
    <citation type="journal article" date="2022" name="Int. J. Mol. Sci.">
        <title>Draft Genome of Tanacetum Coccineum: Genomic Comparison of Closely Related Tanacetum-Family Plants.</title>
        <authorList>
            <person name="Yamashiro T."/>
            <person name="Shiraishi A."/>
            <person name="Nakayama K."/>
            <person name="Satake H."/>
        </authorList>
    </citation>
    <scope>NUCLEOTIDE SEQUENCE</scope>
</reference>
<feature type="compositionally biased region" description="Polar residues" evidence="13">
    <location>
        <begin position="469"/>
        <end position="497"/>
    </location>
</feature>
<keyword evidence="1" id="KW-0808">Transferase</keyword>
<reference evidence="15" key="2">
    <citation type="submission" date="2022-01" db="EMBL/GenBank/DDBJ databases">
        <authorList>
            <person name="Yamashiro T."/>
            <person name="Shiraishi A."/>
            <person name="Satake H."/>
            <person name="Nakayama K."/>
        </authorList>
    </citation>
    <scope>NUCLEOTIDE SEQUENCE</scope>
</reference>
<feature type="region of interest" description="Disordered" evidence="13">
    <location>
        <begin position="1033"/>
        <end position="1105"/>
    </location>
</feature>
<keyword evidence="5" id="KW-0255">Endonuclease</keyword>
<evidence type="ECO:0000256" key="9">
    <source>
        <dbReference type="ARBA" id="ARBA00032154"/>
    </source>
</evidence>
<dbReference type="InterPro" id="IPR005162">
    <property type="entry name" value="Retrotrans_gag_dom"/>
</dbReference>
<feature type="compositionally biased region" description="Low complexity" evidence="13">
    <location>
        <begin position="498"/>
        <end position="515"/>
    </location>
</feature>
<dbReference type="PROSITE" id="PS00141">
    <property type="entry name" value="ASP_PROTEASE"/>
    <property type="match status" value="1"/>
</dbReference>
<keyword evidence="16" id="KW-1185">Reference proteome</keyword>
<evidence type="ECO:0000313" key="16">
    <source>
        <dbReference type="Proteomes" id="UP001151760"/>
    </source>
</evidence>
<evidence type="ECO:0000256" key="13">
    <source>
        <dbReference type="SAM" id="MobiDB-lite"/>
    </source>
</evidence>
<keyword evidence="7 15" id="KW-0695">RNA-directed DNA polymerase</keyword>
<keyword evidence="3" id="KW-0540">Nuclease</keyword>
<keyword evidence="6" id="KW-0378">Hydrolase</keyword>
<dbReference type="Pfam" id="PF03732">
    <property type="entry name" value="Retrotrans_gag"/>
    <property type="match status" value="1"/>
</dbReference>
<dbReference type="Pfam" id="PF00665">
    <property type="entry name" value="rve"/>
    <property type="match status" value="1"/>
</dbReference>
<evidence type="ECO:0000256" key="7">
    <source>
        <dbReference type="ARBA" id="ARBA00022918"/>
    </source>
</evidence>
<feature type="coiled-coil region" evidence="12">
    <location>
        <begin position="66"/>
        <end position="93"/>
    </location>
</feature>
<dbReference type="InterPro" id="IPR001969">
    <property type="entry name" value="Aspartic_peptidase_AS"/>
</dbReference>
<dbReference type="PANTHER" id="PTHR42648:SF31">
    <property type="entry name" value="RNA-DIRECTED DNA POLYMERASE"/>
    <property type="match status" value="1"/>
</dbReference>
<dbReference type="Pfam" id="PF07727">
    <property type="entry name" value="RVT_2"/>
    <property type="match status" value="1"/>
</dbReference>
<keyword evidence="4" id="KW-0479">Metal-binding</keyword>
<evidence type="ECO:0000259" key="14">
    <source>
        <dbReference type="PROSITE" id="PS50994"/>
    </source>
</evidence>
<evidence type="ECO:0000256" key="12">
    <source>
        <dbReference type="SAM" id="Coils"/>
    </source>
</evidence>
<feature type="region of interest" description="Disordered" evidence="13">
    <location>
        <begin position="467"/>
        <end position="521"/>
    </location>
</feature>
<evidence type="ECO:0000256" key="10">
    <source>
        <dbReference type="ARBA" id="ARBA00033113"/>
    </source>
</evidence>
<evidence type="ECO:0000256" key="11">
    <source>
        <dbReference type="ARBA" id="ARBA00057243"/>
    </source>
</evidence>
<comment type="caution">
    <text evidence="15">The sequence shown here is derived from an EMBL/GenBank/DDBJ whole genome shotgun (WGS) entry which is preliminary data.</text>
</comment>
<feature type="compositionally biased region" description="Basic and acidic residues" evidence="13">
    <location>
        <begin position="169"/>
        <end position="182"/>
    </location>
</feature>
<dbReference type="SUPFAM" id="SSF53098">
    <property type="entry name" value="Ribonuclease H-like"/>
    <property type="match status" value="1"/>
</dbReference>
<sequence length="1452" mass="164944">MEMIVTTKTVGEMEIEVETEMVEEMETEMEEALGMEILIGMIEVLCLSPNAHKRTIRADAAFAMSWRELMKLMTELRNEIQKMETEVWNLTVKGNDLTAYTQRFQELTMLCTKMVLEEEDRVEKFIGGLPNNIQGNMIASEPTRLQDAIQIANNLMDQKLKGYDAKSMENKRRLDFNQKDNRAQQPPYKRQNVGGQNVARAYTAGNNERRGYVRAWPYCNKCKLHHEGQCIARCSNCKKVRHMARDCKAAVATTTRGAPEPNQKVGAFYECRRQGHYRSDCPKLKNQIRGNKTGNKTNEARGKAYVLGGGDANLDSNVVTCMFLLNNRYVSMLFDSGADRSFVSTTISALLNVIPSTLDVSYAVELADSFDVIISMDWLKNHYAMIVCDEKIVCIPYGDEVLIVQVMEKETEDDFKKHNQLMKLMQFLMGLDDTYMRIRSSILSKETLPDVRSAYAIISIEESHRIGTGSVSGTSQRSHTSVFKVNTSNRGNFQRSQTSTSFSRPSNNNNRPNDNGNRRTARGSTLVCENCGFNGHTIDRCFKIIGYPPDFGKKKAGQNFKGKNVSNNAVGSSSSSSFSDEHLSDLISLIKENSINGKGVQANMAGTILNKSHLFNKNFEKFFCSNSMVHTKLETKGVIIDSRANQHITFTDKFLVNVIDISHLKIKVSHPNGTEAFITKIGNMPLTNYLTLFDVLVVPEYCVSLRSVHKVTRDIKLFIAFDELKCYILNQDLKAGKVLGTGRQFGGLYYFDRNQGLNRPGFPLSDHVSTELGELVHLDLWGPYKVTSRDGFRYFLTVVDDFSRAVWIFLLKNKTEVFDNMTIFYNIIHTQFNKKIKIFRSDNGTEFVNQKFTSFCESHGILHQTSCSYTPQQNGIVKRKHRHLLNVARALLFQEGLPLNMWTECILTTTYLINRLPSSMLNGKSPFELIYKRILSLKHLRSFGCLAYATIVNNTDKFGSRSKKCVLIGYSNYKKGYKLFSLDKKHIVFSRDVKFFEDIFPFKQKLDMSNEQSVMGLNNKDFFNLDGSIDHSEIPYDDERSDPNPSRYGTPSFHSGSTSNTHNENEGGHSLGSNAAASENDRCANPEDNDNNISEGNGPSILSQNDQNISETHNLRRPSRSSFFHETIMILCLINLAVQNGWTLYQMDVNNAFLYGDLNETVYMSLPLGYFPKDETRSKSDYSLFTKKFGDVFIALLVYVDVIIITGNNLNEINKFKQFLKTKFMIKDLGKLKYFLGIEVLENPTVFPNISLSSEPKDDDPFLDNITNYQKLIGKLIYLTTTRPDIAYIMSCLSQSMHSPLKSHLKTNLKVIRYLKGCPGKGVNVIRTSTSVNVLKAYTDADWARCTDKRRYVTGYCVFMNNSLISWKSKKQNTISKSSTEAEYRTLASVTSEVIWVLKILKDLDCSNLLPVKVFCDNSSAIKIADNPVFHERTKHLEIDLYFVREDSRWGN</sequence>
<dbReference type="InterPro" id="IPR013103">
    <property type="entry name" value="RVT_2"/>
</dbReference>
<feature type="region of interest" description="Disordered" evidence="13">
    <location>
        <begin position="169"/>
        <end position="191"/>
    </location>
</feature>
<accession>A0ABQ5D3H7</accession>
<name>A0ABQ5D3H7_9ASTR</name>
<dbReference type="InterPro" id="IPR036397">
    <property type="entry name" value="RNaseH_sf"/>
</dbReference>
<gene>
    <name evidence="15" type="ORF">Tco_0923316</name>
</gene>
<feature type="compositionally biased region" description="Polar residues" evidence="13">
    <location>
        <begin position="1043"/>
        <end position="1062"/>
    </location>
</feature>
<keyword evidence="2" id="KW-0548">Nucleotidyltransferase</keyword>
<dbReference type="PANTHER" id="PTHR42648">
    <property type="entry name" value="TRANSPOSASE, PUTATIVE-RELATED"/>
    <property type="match status" value="1"/>
</dbReference>
<evidence type="ECO:0000256" key="6">
    <source>
        <dbReference type="ARBA" id="ARBA00022801"/>
    </source>
</evidence>
<evidence type="ECO:0000256" key="4">
    <source>
        <dbReference type="ARBA" id="ARBA00022723"/>
    </source>
</evidence>
<dbReference type="CDD" id="cd09272">
    <property type="entry name" value="RNase_HI_RT_Ty1"/>
    <property type="match status" value="1"/>
</dbReference>
<dbReference type="SUPFAM" id="SSF56672">
    <property type="entry name" value="DNA/RNA polymerases"/>
    <property type="match status" value="1"/>
</dbReference>
<evidence type="ECO:0000256" key="5">
    <source>
        <dbReference type="ARBA" id="ARBA00022759"/>
    </source>
</evidence>
<evidence type="ECO:0000256" key="3">
    <source>
        <dbReference type="ARBA" id="ARBA00022722"/>
    </source>
</evidence>
<dbReference type="Pfam" id="PF08284">
    <property type="entry name" value="RVP_2"/>
    <property type="match status" value="1"/>
</dbReference>
<feature type="compositionally biased region" description="Basic and acidic residues" evidence="13">
    <location>
        <begin position="1033"/>
        <end position="1042"/>
    </location>
</feature>
<dbReference type="EMBL" id="BQNB010014830">
    <property type="protein sequence ID" value="GJT32897.1"/>
    <property type="molecule type" value="Genomic_DNA"/>
</dbReference>
<dbReference type="Pfam" id="PF25597">
    <property type="entry name" value="SH3_retrovirus"/>
    <property type="match status" value="1"/>
</dbReference>
<feature type="compositionally biased region" description="Polar residues" evidence="13">
    <location>
        <begin position="1091"/>
        <end position="1105"/>
    </location>
</feature>
<organism evidence="15 16">
    <name type="scientific">Tanacetum coccineum</name>
    <dbReference type="NCBI Taxonomy" id="301880"/>
    <lineage>
        <taxon>Eukaryota</taxon>
        <taxon>Viridiplantae</taxon>
        <taxon>Streptophyta</taxon>
        <taxon>Embryophyta</taxon>
        <taxon>Tracheophyta</taxon>
        <taxon>Spermatophyta</taxon>
        <taxon>Magnoliopsida</taxon>
        <taxon>eudicotyledons</taxon>
        <taxon>Gunneridae</taxon>
        <taxon>Pentapetalae</taxon>
        <taxon>asterids</taxon>
        <taxon>campanulids</taxon>
        <taxon>Asterales</taxon>
        <taxon>Asteraceae</taxon>
        <taxon>Asteroideae</taxon>
        <taxon>Anthemideae</taxon>
        <taxon>Anthemidinae</taxon>
        <taxon>Tanacetum</taxon>
    </lineage>
</organism>
<dbReference type="InterPro" id="IPR001878">
    <property type="entry name" value="Znf_CCHC"/>
</dbReference>
<feature type="domain" description="Integrase catalytic" evidence="14">
    <location>
        <begin position="759"/>
        <end position="934"/>
    </location>
</feature>
<evidence type="ECO:0000313" key="15">
    <source>
        <dbReference type="EMBL" id="GJT32897.1"/>
    </source>
</evidence>
<keyword evidence="12" id="KW-0175">Coiled coil</keyword>
<evidence type="ECO:0000256" key="8">
    <source>
        <dbReference type="ARBA" id="ARBA00030524"/>
    </source>
</evidence>
<dbReference type="GO" id="GO:0003964">
    <property type="term" value="F:RNA-directed DNA polymerase activity"/>
    <property type="evidence" value="ECO:0007669"/>
    <property type="project" value="UniProtKB-KW"/>
</dbReference>
<dbReference type="Gene3D" id="3.30.420.10">
    <property type="entry name" value="Ribonuclease H-like superfamily/Ribonuclease H"/>
    <property type="match status" value="1"/>
</dbReference>
<dbReference type="Gene3D" id="4.10.60.10">
    <property type="entry name" value="Zinc finger, CCHC-type"/>
    <property type="match status" value="1"/>
</dbReference>
<dbReference type="Proteomes" id="UP001151760">
    <property type="component" value="Unassembled WGS sequence"/>
</dbReference>
<dbReference type="InterPro" id="IPR012337">
    <property type="entry name" value="RNaseH-like_sf"/>
</dbReference>
<protein>
    <recommendedName>
        <fullName evidence="8">Gag-Pol-p199</fullName>
    </recommendedName>
    <alternativeName>
        <fullName evidence="9">TY1A-TY1B</fullName>
    </alternativeName>
    <alternativeName>
        <fullName evidence="10">p190</fullName>
    </alternativeName>
</protein>
<dbReference type="PROSITE" id="PS50994">
    <property type="entry name" value="INTEGRASE"/>
    <property type="match status" value="1"/>
</dbReference>
<proteinExistence type="predicted"/>
<comment type="function">
    <text evidence="11">Capsid protein (CA) is the structural component of the virus-like particle (VLP), forming the shell that encapsulates the retrotransposons dimeric RNA genome. The particles are assembled from trimer-clustered units and there are holes in the capsid shells that allow for the diffusion of macromolecules. CA also has nucleocapsid-like chaperone activity, promoting primer tRNA(i)-Met annealing to the multipartite primer-binding site (PBS), dimerization of Ty1 RNA and initiation of reverse transcription.</text>
</comment>
<dbReference type="InterPro" id="IPR057670">
    <property type="entry name" value="SH3_retrovirus"/>
</dbReference>
<evidence type="ECO:0000256" key="1">
    <source>
        <dbReference type="ARBA" id="ARBA00022679"/>
    </source>
</evidence>
<dbReference type="InterPro" id="IPR001584">
    <property type="entry name" value="Integrase_cat-core"/>
</dbReference>
<dbReference type="SMART" id="SM00343">
    <property type="entry name" value="ZnF_C2HC"/>
    <property type="match status" value="3"/>
</dbReference>
<dbReference type="InterPro" id="IPR043502">
    <property type="entry name" value="DNA/RNA_pol_sf"/>
</dbReference>